<evidence type="ECO:0000256" key="7">
    <source>
        <dbReference type="RuleBase" id="RU363034"/>
    </source>
</evidence>
<evidence type="ECO:0000313" key="9">
    <source>
        <dbReference type="Proteomes" id="UP000322000"/>
    </source>
</evidence>
<dbReference type="OrthoDB" id="6339452at2759"/>
<dbReference type="PROSITE" id="PS50240">
    <property type="entry name" value="TRYPSIN_DOM"/>
    <property type="match status" value="1"/>
</dbReference>
<evidence type="ECO:0000256" key="6">
    <source>
        <dbReference type="ARBA" id="ARBA00084094"/>
    </source>
</evidence>
<dbReference type="KEGG" id="tnl:113505690"/>
<dbReference type="InterPro" id="IPR033116">
    <property type="entry name" value="TRYPSIN_SER"/>
</dbReference>
<dbReference type="GO" id="GO:0004252">
    <property type="term" value="F:serine-type endopeptidase activity"/>
    <property type="evidence" value="ECO:0007669"/>
    <property type="project" value="InterPro"/>
</dbReference>
<dbReference type="InterPro" id="IPR001254">
    <property type="entry name" value="Trypsin_dom"/>
</dbReference>
<dbReference type="RefSeq" id="XP_026744293.1">
    <property type="nucleotide sequence ID" value="XM_026888492.1"/>
</dbReference>
<dbReference type="SUPFAM" id="SSF50494">
    <property type="entry name" value="Trypsin-like serine proteases"/>
    <property type="match status" value="1"/>
</dbReference>
<keyword evidence="3" id="KW-1015">Disulfide bond</keyword>
<dbReference type="PANTHER" id="PTHR24260:SF147">
    <property type="entry name" value="EG:BACR7A4.3 PROTEIN-RELATED"/>
    <property type="match status" value="1"/>
</dbReference>
<dbReference type="Proteomes" id="UP000322000">
    <property type="component" value="Chromosome 26"/>
</dbReference>
<dbReference type="SMART" id="SM00020">
    <property type="entry name" value="Tryp_SPc"/>
    <property type="match status" value="1"/>
</dbReference>
<dbReference type="GO" id="GO:0090729">
    <property type="term" value="F:toxin activity"/>
    <property type="evidence" value="ECO:0007669"/>
    <property type="project" value="UniProtKB-KW"/>
</dbReference>
<comment type="function">
    <text evidence="5">Fibrinolytic activity; shows preferential cleavage of Arg-Gly bonds in all three fibrinogen chains. Contact with the caterpillars causes severe bleeding, due the anticoagulant effect of the protein.</text>
</comment>
<keyword evidence="4" id="KW-1199">Hemostasis impairing toxin</keyword>
<dbReference type="InterPro" id="IPR018114">
    <property type="entry name" value="TRYPSIN_HIS"/>
</dbReference>
<dbReference type="InterPro" id="IPR043504">
    <property type="entry name" value="Peptidase_S1_PA_chymotrypsin"/>
</dbReference>
<dbReference type="InterPro" id="IPR051333">
    <property type="entry name" value="CLIP_Serine_Protease"/>
</dbReference>
<accession>A0A7E5WTX6</accession>
<organism evidence="9 10">
    <name type="scientific">Trichoplusia ni</name>
    <name type="common">Cabbage looper</name>
    <dbReference type="NCBI Taxonomy" id="7111"/>
    <lineage>
        <taxon>Eukaryota</taxon>
        <taxon>Metazoa</taxon>
        <taxon>Ecdysozoa</taxon>
        <taxon>Arthropoda</taxon>
        <taxon>Hexapoda</taxon>
        <taxon>Insecta</taxon>
        <taxon>Pterygota</taxon>
        <taxon>Neoptera</taxon>
        <taxon>Endopterygota</taxon>
        <taxon>Lepidoptera</taxon>
        <taxon>Glossata</taxon>
        <taxon>Ditrysia</taxon>
        <taxon>Noctuoidea</taxon>
        <taxon>Noctuidae</taxon>
        <taxon>Plusiinae</taxon>
        <taxon>Trichoplusia</taxon>
    </lineage>
</organism>
<keyword evidence="6" id="KW-1205">Fibrinolytic toxin</keyword>
<dbReference type="Gene3D" id="2.40.10.10">
    <property type="entry name" value="Trypsin-like serine proteases"/>
    <property type="match status" value="1"/>
</dbReference>
<keyword evidence="7" id="KW-0645">Protease</keyword>
<reference evidence="10" key="1">
    <citation type="submission" date="2025-08" db="UniProtKB">
        <authorList>
            <consortium name="RefSeq"/>
        </authorList>
    </citation>
    <scope>IDENTIFICATION</scope>
</reference>
<dbReference type="AlphaFoldDB" id="A0A7E5WTX6"/>
<dbReference type="InParanoid" id="A0A7E5WTX6"/>
<dbReference type="InterPro" id="IPR009003">
    <property type="entry name" value="Peptidase_S1_PA"/>
</dbReference>
<dbReference type="InterPro" id="IPR001314">
    <property type="entry name" value="Peptidase_S1A"/>
</dbReference>
<sequence>MLRFSFPNLCSFTGWNPLICCLDCSYITEQEYTPDFLVDGYNEANEKCLEEYYEKFPCREYGGDFEQLDDTVLCERQPRSRSPFPVESGGGTAIKAVYPHMALIGYGVDRSTAQWMCGGSIITHRYILTAAHCISSPTLGEVRYAALGVMARTEDPFLWQIYDIVKIMPYPEYEPPSKYHDIALLATGARIRYNRDVLPACLNRKDHLPRIATVTGWGALGRRKPLTEVLQTVAVYNYPDDECAEAYPEHRHLETGYDPETQACYGDQEHESDTCEGDSGGPLQVIAKNKDEREKCFHTVYGVTSYGKACGYVGSSGLYTRVSAYVSWIESITGDLVV</sequence>
<dbReference type="GeneID" id="113505690"/>
<keyword evidence="2" id="KW-0800">Toxin</keyword>
<dbReference type="PANTHER" id="PTHR24260">
    <property type="match status" value="1"/>
</dbReference>
<keyword evidence="7" id="KW-0378">Hydrolase</keyword>
<evidence type="ECO:0000256" key="2">
    <source>
        <dbReference type="ARBA" id="ARBA00022656"/>
    </source>
</evidence>
<evidence type="ECO:0000256" key="1">
    <source>
        <dbReference type="ARBA" id="ARBA00004239"/>
    </source>
</evidence>
<dbReference type="FunFam" id="2.40.10.10:FF:000068">
    <property type="entry name" value="transmembrane protease serine 2"/>
    <property type="match status" value="1"/>
</dbReference>
<proteinExistence type="predicted"/>
<evidence type="ECO:0000256" key="3">
    <source>
        <dbReference type="ARBA" id="ARBA00023157"/>
    </source>
</evidence>
<dbReference type="GO" id="GO:0005576">
    <property type="term" value="C:extracellular region"/>
    <property type="evidence" value="ECO:0007669"/>
    <property type="project" value="UniProtKB-SubCell"/>
</dbReference>
<keyword evidence="9" id="KW-1185">Reference proteome</keyword>
<name>A0A7E5WTX6_TRINI</name>
<dbReference type="PRINTS" id="PR00722">
    <property type="entry name" value="CHYMOTRYPSIN"/>
</dbReference>
<feature type="domain" description="Peptidase S1" evidence="8">
    <location>
        <begin position="87"/>
        <end position="334"/>
    </location>
</feature>
<dbReference type="GO" id="GO:0006508">
    <property type="term" value="P:proteolysis"/>
    <property type="evidence" value="ECO:0007669"/>
    <property type="project" value="UniProtKB-KW"/>
</dbReference>
<gene>
    <name evidence="10" type="primary">LOC113505690</name>
</gene>
<dbReference type="FunCoup" id="A0A7E5WTX6">
    <property type="interactions" value="7"/>
</dbReference>
<comment type="subcellular location">
    <subcellularLocation>
        <location evidence="1">Secreted</location>
        <location evidence="1">Extracellular space</location>
    </subcellularLocation>
</comment>
<evidence type="ECO:0000256" key="4">
    <source>
        <dbReference type="ARBA" id="ARBA00023240"/>
    </source>
</evidence>
<keyword evidence="7" id="KW-0720">Serine protease</keyword>
<evidence type="ECO:0000313" key="10">
    <source>
        <dbReference type="RefSeq" id="XP_026744293.1"/>
    </source>
</evidence>
<dbReference type="PROSITE" id="PS00134">
    <property type="entry name" value="TRYPSIN_HIS"/>
    <property type="match status" value="1"/>
</dbReference>
<dbReference type="Pfam" id="PF00089">
    <property type="entry name" value="Trypsin"/>
    <property type="match status" value="1"/>
</dbReference>
<dbReference type="PROSITE" id="PS00135">
    <property type="entry name" value="TRYPSIN_SER"/>
    <property type="match status" value="1"/>
</dbReference>
<evidence type="ECO:0000256" key="5">
    <source>
        <dbReference type="ARBA" id="ARBA00055534"/>
    </source>
</evidence>
<protein>
    <submittedName>
        <fullName evidence="10">Serine protease snake-like</fullName>
    </submittedName>
</protein>
<dbReference type="CDD" id="cd00190">
    <property type="entry name" value="Tryp_SPc"/>
    <property type="match status" value="1"/>
</dbReference>
<evidence type="ECO:0000259" key="8">
    <source>
        <dbReference type="PROSITE" id="PS50240"/>
    </source>
</evidence>